<dbReference type="SUPFAM" id="SSF51905">
    <property type="entry name" value="FAD/NAD(P)-binding domain"/>
    <property type="match status" value="2"/>
</dbReference>
<keyword evidence="2" id="KW-0274">FAD</keyword>
<dbReference type="PANTHER" id="PTHR43755">
    <property type="match status" value="1"/>
</dbReference>
<evidence type="ECO:0000313" key="7">
    <source>
        <dbReference type="Proteomes" id="UP001056132"/>
    </source>
</evidence>
<dbReference type="SUPFAM" id="SSF55424">
    <property type="entry name" value="FAD/NAD-linked reductases, dimerisation (C-terminal) domain"/>
    <property type="match status" value="1"/>
</dbReference>
<dbReference type="Gene3D" id="3.50.50.60">
    <property type="entry name" value="FAD/NAD(P)-binding domain"/>
    <property type="match status" value="2"/>
</dbReference>
<proteinExistence type="predicted"/>
<dbReference type="Proteomes" id="UP001056132">
    <property type="component" value="Chromosome 1"/>
</dbReference>
<organism evidence="6 7">
    <name type="scientific">Cupriavidus campinensis</name>
    <dbReference type="NCBI Taxonomy" id="151783"/>
    <lineage>
        <taxon>Bacteria</taxon>
        <taxon>Pseudomonadati</taxon>
        <taxon>Pseudomonadota</taxon>
        <taxon>Betaproteobacteria</taxon>
        <taxon>Burkholderiales</taxon>
        <taxon>Burkholderiaceae</taxon>
        <taxon>Cupriavidus</taxon>
    </lineage>
</organism>
<dbReference type="GO" id="GO:0016491">
    <property type="term" value="F:oxidoreductase activity"/>
    <property type="evidence" value="ECO:0007669"/>
    <property type="project" value="InterPro"/>
</dbReference>
<dbReference type="InterPro" id="IPR016156">
    <property type="entry name" value="FAD/NAD-linked_Rdtase_dimer_sf"/>
</dbReference>
<dbReference type="KEGG" id="ccam:M5D45_16565"/>
<gene>
    <name evidence="6" type="ORF">M5D45_16565</name>
</gene>
<dbReference type="InterPro" id="IPR049386">
    <property type="entry name" value="FCSD_central"/>
</dbReference>
<dbReference type="InterPro" id="IPR052541">
    <property type="entry name" value="SQRD"/>
</dbReference>
<sequence length="430" mass="46019">MRRRAVLGTFGGLMGAAALGMLTPRQARAAAPARVVVIGGGFGGATAARYLRHWSRGAVDVTLVEPDAAFVSCPLSNLVVGGQRGMADITLTYDALARRHGVRHVRDTALAIDPTARTVRLAGGATLRYDRLVLSPGVEMQSSAIPGLAQPGGDQILHAWKAGPQTDALFRQLAAMRDGGTFAITIPLAPYRCPPGPYERACLVANYLRAHKPRSKVLIFDANPDITSKGALFRQVWETRYRGMIDYRPQHETVDVDPATRTLKFEVQDDERADVVNLIPPQRAGAIAVSSGLATANGRWCEVDFLTMASRVAPEIHVLGDAVQIAPLMPKSGTMANQHGKVAAAAILQLLAGQGPDPTPLYTNTCYSFTSADEAIHIASVHRYDPVERTMVTVPGSGGLSTAPNALEGRYAWAWARSIWSDMLGEVLVG</sequence>
<dbReference type="EMBL" id="CP097330">
    <property type="protein sequence ID" value="URF04068.1"/>
    <property type="molecule type" value="Genomic_DNA"/>
</dbReference>
<feature type="domain" description="FAD/NAD(P)-binding" evidence="3">
    <location>
        <begin position="34"/>
        <end position="153"/>
    </location>
</feature>
<dbReference type="RefSeq" id="WP_250024875.1">
    <property type="nucleotide sequence ID" value="NZ_CP097330.1"/>
</dbReference>
<name>A0AAE9HY92_9BURK</name>
<dbReference type="Gene3D" id="3.90.760.10">
    <property type="entry name" value="Flavocytochrome c sulphide dehydrogenase, flavin-binding domain"/>
    <property type="match status" value="1"/>
</dbReference>
<accession>A0AAE9HY92</accession>
<evidence type="ECO:0000259" key="5">
    <source>
        <dbReference type="Pfam" id="PF21706"/>
    </source>
</evidence>
<evidence type="ECO:0000256" key="1">
    <source>
        <dbReference type="ARBA" id="ARBA00022630"/>
    </source>
</evidence>
<evidence type="ECO:0000259" key="4">
    <source>
        <dbReference type="Pfam" id="PF09242"/>
    </source>
</evidence>
<dbReference type="InterPro" id="IPR015323">
    <property type="entry name" value="FlavoCytC_S_DH_flav-bd"/>
</dbReference>
<protein>
    <submittedName>
        <fullName evidence="6">NAD(P)/FAD-dependent oxidoreductase</fullName>
    </submittedName>
</protein>
<evidence type="ECO:0000259" key="3">
    <source>
        <dbReference type="Pfam" id="PF07992"/>
    </source>
</evidence>
<evidence type="ECO:0000256" key="2">
    <source>
        <dbReference type="ARBA" id="ARBA00022827"/>
    </source>
</evidence>
<reference evidence="6" key="2">
    <citation type="submission" date="2022-05" db="EMBL/GenBank/DDBJ databases">
        <authorList>
            <person name="Kunte H.-J."/>
        </authorList>
    </citation>
    <scope>NUCLEOTIDE SEQUENCE</scope>
    <source>
        <strain evidence="6">G5</strain>
    </source>
</reference>
<keyword evidence="1" id="KW-0285">Flavoprotein</keyword>
<dbReference type="PANTHER" id="PTHR43755:SF1">
    <property type="entry name" value="FAD-DEPENDENT PYRIDINE NUCLEOTIDE-DISULPHIDE OXIDOREDUCTASE"/>
    <property type="match status" value="1"/>
</dbReference>
<dbReference type="GO" id="GO:0050660">
    <property type="term" value="F:flavin adenine dinucleotide binding"/>
    <property type="evidence" value="ECO:0007669"/>
    <property type="project" value="InterPro"/>
</dbReference>
<feature type="domain" description="Sulfide dehydrogenase [flavocytochrome c] flavoprotein chain central" evidence="5">
    <location>
        <begin position="166"/>
        <end position="280"/>
    </location>
</feature>
<dbReference type="Pfam" id="PF07992">
    <property type="entry name" value="Pyr_redox_2"/>
    <property type="match status" value="1"/>
</dbReference>
<dbReference type="Pfam" id="PF21706">
    <property type="entry name" value="FCSD_central"/>
    <property type="match status" value="1"/>
</dbReference>
<feature type="domain" description="Flavocytochrome c sulphide dehydrogenase flavin-binding" evidence="4">
    <location>
        <begin position="358"/>
        <end position="424"/>
    </location>
</feature>
<dbReference type="InterPro" id="IPR036188">
    <property type="entry name" value="FAD/NAD-bd_sf"/>
</dbReference>
<reference evidence="6" key="1">
    <citation type="journal article" date="2022" name="Microbiol. Resour. Announc.">
        <title>Genome Sequence of Cupriavidus campinensis Strain G5, a Member of a Bacterial Consortium Capable of Polyethylene Degradation.</title>
        <authorList>
            <person name="Schneider B."/>
            <person name="Pfeiffer F."/>
            <person name="Dyall-Smith M."/>
            <person name="Kunte H.J."/>
        </authorList>
    </citation>
    <scope>NUCLEOTIDE SEQUENCE</scope>
    <source>
        <strain evidence="6">G5</strain>
    </source>
</reference>
<dbReference type="AlphaFoldDB" id="A0AAE9HY92"/>
<dbReference type="Pfam" id="PF09242">
    <property type="entry name" value="FCSD-flav_bind"/>
    <property type="match status" value="1"/>
</dbReference>
<dbReference type="InterPro" id="IPR023753">
    <property type="entry name" value="FAD/NAD-binding_dom"/>
</dbReference>
<dbReference type="InterPro" id="IPR037092">
    <property type="entry name" value="FlavoCytC_S_DH_flav-bd_sf"/>
</dbReference>
<evidence type="ECO:0000313" key="6">
    <source>
        <dbReference type="EMBL" id="URF04068.1"/>
    </source>
</evidence>